<evidence type="ECO:0000256" key="2">
    <source>
        <dbReference type="ARBA" id="ARBA00008773"/>
    </source>
</evidence>
<dbReference type="GO" id="GO:0005975">
    <property type="term" value="P:carbohydrate metabolic process"/>
    <property type="evidence" value="ECO:0007669"/>
    <property type="project" value="InterPro"/>
</dbReference>
<feature type="compositionally biased region" description="Polar residues" evidence="11">
    <location>
        <begin position="65"/>
        <end position="84"/>
    </location>
</feature>
<dbReference type="GO" id="GO:0009986">
    <property type="term" value="C:cell surface"/>
    <property type="evidence" value="ECO:0007669"/>
    <property type="project" value="TreeGrafter"/>
</dbReference>
<dbReference type="PANTHER" id="PTHR16631:SF14">
    <property type="entry name" value="FAMILY 17 GLUCOSIDASE SCW10-RELATED"/>
    <property type="match status" value="1"/>
</dbReference>
<evidence type="ECO:0000256" key="11">
    <source>
        <dbReference type="SAM" id="MobiDB-lite"/>
    </source>
</evidence>
<dbReference type="GO" id="GO:0042973">
    <property type="term" value="F:glucan endo-1,3-beta-D-glucosidase activity"/>
    <property type="evidence" value="ECO:0007669"/>
    <property type="project" value="TreeGrafter"/>
</dbReference>
<sequence length="377" mass="39251">MLYKTIISTALLAQALAAPLAINQQQHQHHKHNEEKRAVHVVTQTNVVVVTLGAGEATTTFTPASVETAQSPASQVTDAPQNQPASTAANADTSVAASSASSASGSSSSSSSDSGSSSGVGSGGAKGVTYTPYADNGNCKTSSQIASEVSQLKGFDVIRLYGVDCDQVAQVLQAKTSSQKVFAGIYDVSSISSGVQAIADAVKAHGSWDDIHTVSVGNELVNSGQANPSQIKSYVDQAKSSLQSAGYSGPVVSVDTFIAVINNPDLCDYSDYIAVNAHCFFDGGYSADQAGQWVLSQIQRVSTACGNKKNVLITETGWPSKGESNNKAVPSKENQQSAIQSIKDTCGSASILFTAFNDLWKADGAYNAEKWWGFLSN</sequence>
<keyword evidence="7" id="KW-0325">Glycoprotein</keyword>
<feature type="signal peptide" evidence="12">
    <location>
        <begin position="1"/>
        <end position="17"/>
    </location>
</feature>
<evidence type="ECO:0000256" key="3">
    <source>
        <dbReference type="ARBA" id="ARBA00022512"/>
    </source>
</evidence>
<reference evidence="13 14" key="1">
    <citation type="journal article" date="2022" name="DNA Res.">
        <title>Genome analysis of five recently described species of the CUG-Ser clade uncovers Candida theae as a new hybrid lineage with pathogenic potential in the Candida parapsilosis species complex.</title>
        <authorList>
            <person name="Mixao V."/>
            <person name="Del Olmo V."/>
            <person name="Hegedusova E."/>
            <person name="Saus E."/>
            <person name="Pryszcz L."/>
            <person name="Cillingova A."/>
            <person name="Nosek J."/>
            <person name="Gabaldon T."/>
        </authorList>
    </citation>
    <scope>NUCLEOTIDE SEQUENCE [LARGE SCALE GENOMIC DNA]</scope>
    <source>
        <strain evidence="13 14">CBS 12239</strain>
    </source>
</reference>
<evidence type="ECO:0000313" key="14">
    <source>
        <dbReference type="Proteomes" id="UP001204833"/>
    </source>
</evidence>
<evidence type="ECO:0000256" key="7">
    <source>
        <dbReference type="ARBA" id="ARBA00023180"/>
    </source>
</evidence>
<name>A0AAD5BC52_9ASCO</name>
<keyword evidence="14" id="KW-1185">Reference proteome</keyword>
<dbReference type="InterPro" id="IPR017853">
    <property type="entry name" value="GH"/>
</dbReference>
<dbReference type="SUPFAM" id="SSF51445">
    <property type="entry name" value="(Trans)glycosidases"/>
    <property type="match status" value="1"/>
</dbReference>
<proteinExistence type="inferred from homology"/>
<protein>
    <submittedName>
        <fullName evidence="13">MP65</fullName>
    </submittedName>
</protein>
<keyword evidence="8" id="KW-0326">Glycosidase</keyword>
<evidence type="ECO:0000256" key="5">
    <source>
        <dbReference type="ARBA" id="ARBA00022729"/>
    </source>
</evidence>
<evidence type="ECO:0000256" key="8">
    <source>
        <dbReference type="ARBA" id="ARBA00023295"/>
    </source>
</evidence>
<dbReference type="GO" id="GO:0009277">
    <property type="term" value="C:fungal-type cell wall"/>
    <property type="evidence" value="ECO:0007669"/>
    <property type="project" value="TreeGrafter"/>
</dbReference>
<keyword evidence="4" id="KW-0964">Secreted</keyword>
<evidence type="ECO:0000256" key="9">
    <source>
        <dbReference type="ARBA" id="ARBA00023316"/>
    </source>
</evidence>
<dbReference type="RefSeq" id="XP_051607558.1">
    <property type="nucleotide sequence ID" value="XM_051753456.1"/>
</dbReference>
<dbReference type="InterPro" id="IPR000490">
    <property type="entry name" value="Glyco_hydro_17"/>
</dbReference>
<accession>A0AAD5BC52</accession>
<organism evidence="13 14">
    <name type="scientific">Candida theae</name>
    <dbReference type="NCBI Taxonomy" id="1198502"/>
    <lineage>
        <taxon>Eukaryota</taxon>
        <taxon>Fungi</taxon>
        <taxon>Dikarya</taxon>
        <taxon>Ascomycota</taxon>
        <taxon>Saccharomycotina</taxon>
        <taxon>Pichiomycetes</taxon>
        <taxon>Debaryomycetaceae</taxon>
        <taxon>Candida/Lodderomyces clade</taxon>
        <taxon>Candida</taxon>
    </lineage>
</organism>
<dbReference type="EMBL" id="JAIHNG010000139">
    <property type="protein sequence ID" value="KAI5953774.1"/>
    <property type="molecule type" value="Genomic_DNA"/>
</dbReference>
<dbReference type="AlphaFoldDB" id="A0AAD5BC52"/>
<dbReference type="GO" id="GO:0071555">
    <property type="term" value="P:cell wall organization"/>
    <property type="evidence" value="ECO:0007669"/>
    <property type="project" value="UniProtKB-KW"/>
</dbReference>
<dbReference type="Proteomes" id="UP001204833">
    <property type="component" value="Unassembled WGS sequence"/>
</dbReference>
<comment type="caution">
    <text evidence="13">The sequence shown here is derived from an EMBL/GenBank/DDBJ whole genome shotgun (WGS) entry which is preliminary data.</text>
</comment>
<feature type="region of interest" description="Disordered" evidence="11">
    <location>
        <begin position="65"/>
        <end position="123"/>
    </location>
</feature>
<evidence type="ECO:0000256" key="10">
    <source>
        <dbReference type="RuleBase" id="RU004335"/>
    </source>
</evidence>
<dbReference type="Gene3D" id="3.20.20.80">
    <property type="entry name" value="Glycosidases"/>
    <property type="match status" value="2"/>
</dbReference>
<keyword evidence="9" id="KW-0961">Cell wall biogenesis/degradation</keyword>
<dbReference type="FunFam" id="3.20.20.80:FF:000111">
    <property type="entry name" value="Soluble cell wall protein"/>
    <property type="match status" value="1"/>
</dbReference>
<dbReference type="GO" id="GO:0005576">
    <property type="term" value="C:extracellular region"/>
    <property type="evidence" value="ECO:0007669"/>
    <property type="project" value="TreeGrafter"/>
</dbReference>
<gene>
    <name evidence="13" type="ORF">KGF57_003983</name>
</gene>
<dbReference type="PANTHER" id="PTHR16631">
    <property type="entry name" value="GLUCAN 1,3-BETA-GLUCOSIDASE"/>
    <property type="match status" value="1"/>
</dbReference>
<feature type="chain" id="PRO_5042292351" evidence="12">
    <location>
        <begin position="18"/>
        <end position="377"/>
    </location>
</feature>
<evidence type="ECO:0000256" key="4">
    <source>
        <dbReference type="ARBA" id="ARBA00022525"/>
    </source>
</evidence>
<keyword evidence="3" id="KW-0134">Cell wall</keyword>
<evidence type="ECO:0000256" key="6">
    <source>
        <dbReference type="ARBA" id="ARBA00022801"/>
    </source>
</evidence>
<dbReference type="Pfam" id="PF00332">
    <property type="entry name" value="Glyco_hydro_17"/>
    <property type="match status" value="1"/>
</dbReference>
<evidence type="ECO:0000256" key="1">
    <source>
        <dbReference type="ARBA" id="ARBA00004191"/>
    </source>
</evidence>
<evidence type="ECO:0000256" key="12">
    <source>
        <dbReference type="SAM" id="SignalP"/>
    </source>
</evidence>
<feature type="compositionally biased region" description="Low complexity" evidence="11">
    <location>
        <begin position="85"/>
        <end position="117"/>
    </location>
</feature>
<keyword evidence="5 12" id="KW-0732">Signal</keyword>
<dbReference type="InterPro" id="IPR050732">
    <property type="entry name" value="Beta-glucan_modifiers"/>
</dbReference>
<comment type="subcellular location">
    <subcellularLocation>
        <location evidence="1">Secreted</location>
        <location evidence="1">Cell wall</location>
    </subcellularLocation>
</comment>
<dbReference type="GeneID" id="76152041"/>
<comment type="similarity">
    <text evidence="2 10">Belongs to the glycosyl hydrolase 17 family.</text>
</comment>
<keyword evidence="6" id="KW-0378">Hydrolase</keyword>
<evidence type="ECO:0000313" key="13">
    <source>
        <dbReference type="EMBL" id="KAI5953774.1"/>
    </source>
</evidence>